<evidence type="ECO:0000313" key="7">
    <source>
        <dbReference type="EMBL" id="KAH9423262.1"/>
    </source>
</evidence>
<dbReference type="Gene3D" id="1.20.1250.20">
    <property type="entry name" value="MFS general substrate transporter like domains"/>
    <property type="match status" value="1"/>
</dbReference>
<keyword evidence="8" id="KW-1185">Reference proteome</keyword>
<feature type="transmembrane region" description="Helical" evidence="6">
    <location>
        <begin position="347"/>
        <end position="369"/>
    </location>
</feature>
<dbReference type="InterPro" id="IPR024371">
    <property type="entry name" value="AcetylCoA_trans_1-like"/>
</dbReference>
<dbReference type="PANTHER" id="PTHR12778:SF9">
    <property type="entry name" value="ACETYL-COENZYME A TRANSPORTER 1"/>
    <property type="match status" value="1"/>
</dbReference>
<keyword evidence="4 6" id="KW-0472">Membrane</keyword>
<gene>
    <name evidence="7" type="ORF">DERP_003540</name>
</gene>
<reference evidence="7 8" key="2">
    <citation type="journal article" date="2022" name="Mol. Biol. Evol.">
        <title>Comparative Genomics Reveals Insights into the Divergent Evolution of Astigmatic Mites and Household Pest Adaptations.</title>
        <authorList>
            <person name="Xiong Q."/>
            <person name="Wan A.T."/>
            <person name="Liu X."/>
            <person name="Fung C.S."/>
            <person name="Xiao X."/>
            <person name="Malainual N."/>
            <person name="Hou J."/>
            <person name="Wang L."/>
            <person name="Wang M."/>
            <person name="Yang K.Y."/>
            <person name="Cui Y."/>
            <person name="Leung E.L."/>
            <person name="Nong W."/>
            <person name="Shin S.K."/>
            <person name="Au S.W."/>
            <person name="Jeong K.Y."/>
            <person name="Chew F.T."/>
            <person name="Hui J.H."/>
            <person name="Leung T.F."/>
            <person name="Tungtrongchitr A."/>
            <person name="Zhong N."/>
            <person name="Liu Z."/>
            <person name="Tsui S.K."/>
        </authorList>
    </citation>
    <scope>NUCLEOTIDE SEQUENCE [LARGE SCALE GENOMIC DNA]</scope>
    <source>
        <strain evidence="7">Derp</strain>
    </source>
</reference>
<evidence type="ECO:0000256" key="1">
    <source>
        <dbReference type="ARBA" id="ARBA00004141"/>
    </source>
</evidence>
<dbReference type="InterPro" id="IPR004752">
    <property type="entry name" value="AmpG_permease/AT-1"/>
</dbReference>
<evidence type="ECO:0000313" key="8">
    <source>
        <dbReference type="Proteomes" id="UP000887458"/>
    </source>
</evidence>
<protein>
    <recommendedName>
        <fullName evidence="9">Acetyl-coenzyme A transporter 1-like</fullName>
    </recommendedName>
</protein>
<evidence type="ECO:0008006" key="9">
    <source>
        <dbReference type="Google" id="ProtNLM"/>
    </source>
</evidence>
<reference evidence="7 8" key="1">
    <citation type="journal article" date="2018" name="J. Allergy Clin. Immunol.">
        <title>High-quality assembly of Dermatophagoides pteronyssinus genome and transcriptome reveals a wide range of novel allergens.</title>
        <authorList>
            <person name="Liu X.Y."/>
            <person name="Yang K.Y."/>
            <person name="Wang M.Q."/>
            <person name="Kwok J.S."/>
            <person name="Zeng X."/>
            <person name="Yang Z."/>
            <person name="Xiao X.J."/>
            <person name="Lau C.P."/>
            <person name="Li Y."/>
            <person name="Huang Z.M."/>
            <person name="Ba J.G."/>
            <person name="Yim A.K."/>
            <person name="Ouyang C.Y."/>
            <person name="Ngai S.M."/>
            <person name="Chan T.F."/>
            <person name="Leung E.L."/>
            <person name="Liu L."/>
            <person name="Liu Z.G."/>
            <person name="Tsui S.K."/>
        </authorList>
    </citation>
    <scope>NUCLEOTIDE SEQUENCE [LARGE SCALE GENOMIC DNA]</scope>
    <source>
        <strain evidence="7">Derp</strain>
    </source>
</reference>
<dbReference type="SUPFAM" id="SSF103473">
    <property type="entry name" value="MFS general substrate transporter"/>
    <property type="match status" value="1"/>
</dbReference>
<feature type="transmembrane region" description="Helical" evidence="6">
    <location>
        <begin position="87"/>
        <end position="109"/>
    </location>
</feature>
<feature type="transmembrane region" description="Helical" evidence="6">
    <location>
        <begin position="381"/>
        <end position="402"/>
    </location>
</feature>
<dbReference type="InterPro" id="IPR036259">
    <property type="entry name" value="MFS_trans_sf"/>
</dbReference>
<feature type="transmembrane region" description="Helical" evidence="6">
    <location>
        <begin position="121"/>
        <end position="138"/>
    </location>
</feature>
<comment type="subcellular location">
    <subcellularLocation>
        <location evidence="1">Membrane</location>
        <topology evidence="1">Multi-pass membrane protein</topology>
    </subcellularLocation>
</comment>
<comment type="caution">
    <text evidence="7">The sequence shown here is derived from an EMBL/GenBank/DDBJ whole genome shotgun (WGS) entry which is preliminary data.</text>
</comment>
<evidence type="ECO:0000256" key="5">
    <source>
        <dbReference type="SAM" id="MobiDB-lite"/>
    </source>
</evidence>
<keyword evidence="2 6" id="KW-0812">Transmembrane</keyword>
<sequence length="532" mass="60767">MENKNQSSSSLNQRRQHEKSPTNSSFDNDLDEKSISIQKSKPNLKGDYMNIAILLFLYLLQGIPLGLISGIPLIMMNRGIDYSEQAIFSFSMWPFSLKLLWAPIVDSVYSSRFGRRKSWMIPSQYLIGAFMIVTSYYLDSMMNSIEGPNIYSVTALFLILNFLAATQDIAVDGWALTMLKPCNVGYASTCNSVGQTAGYFLGYVVFLILESPHFANYFRQEPQDVGLITLDGFFYFWGIVFIIVTTLVLLFKSEQPTIHEEEDSTIRETYLKLIQILKLGPIKSFTIILLTCKIGFSIADAATPLKLKEAGLPMDHIALMAIPLLPLQVALPWIIGRYTNGPRPLDVFLRAYPFRLIFSFLVAGIVWWTRVLYAKYTYFPAYYYVFLIIIYCFHQVIVYSMFVSIMSFHAKISDPSIGGTYMTLLNTLTNLGGNWPNTLALSLLDYINLSYCSLDGSFCFIKSNKTHIHDDSCIEKDAGNCVLWLDGYYTLTFFFALIGTLWYFWSYKLIVRLQSIPKKQWLCPNSLKRRES</sequence>
<dbReference type="Pfam" id="PF13000">
    <property type="entry name" value="Acatn"/>
    <property type="match status" value="2"/>
</dbReference>
<evidence type="ECO:0000256" key="6">
    <source>
        <dbReference type="SAM" id="Phobius"/>
    </source>
</evidence>
<feature type="transmembrane region" description="Helical" evidence="6">
    <location>
        <begin position="316"/>
        <end position="335"/>
    </location>
</feature>
<evidence type="ECO:0000256" key="2">
    <source>
        <dbReference type="ARBA" id="ARBA00022692"/>
    </source>
</evidence>
<keyword evidence="3 6" id="KW-1133">Transmembrane helix</keyword>
<organism evidence="7 8">
    <name type="scientific">Dermatophagoides pteronyssinus</name>
    <name type="common">European house dust mite</name>
    <dbReference type="NCBI Taxonomy" id="6956"/>
    <lineage>
        <taxon>Eukaryota</taxon>
        <taxon>Metazoa</taxon>
        <taxon>Ecdysozoa</taxon>
        <taxon>Arthropoda</taxon>
        <taxon>Chelicerata</taxon>
        <taxon>Arachnida</taxon>
        <taxon>Acari</taxon>
        <taxon>Acariformes</taxon>
        <taxon>Sarcoptiformes</taxon>
        <taxon>Astigmata</taxon>
        <taxon>Psoroptidia</taxon>
        <taxon>Analgoidea</taxon>
        <taxon>Pyroglyphidae</taxon>
        <taxon>Dermatophagoidinae</taxon>
        <taxon>Dermatophagoides</taxon>
    </lineage>
</organism>
<feature type="transmembrane region" description="Helical" evidence="6">
    <location>
        <begin position="234"/>
        <end position="251"/>
    </location>
</feature>
<feature type="region of interest" description="Disordered" evidence="5">
    <location>
        <begin position="1"/>
        <end position="31"/>
    </location>
</feature>
<dbReference type="PANTHER" id="PTHR12778">
    <property type="entry name" value="SOLUTE CARRIER FAMILY 33 ACETYL-COA TRANSPORTER -RELATED"/>
    <property type="match status" value="1"/>
</dbReference>
<feature type="transmembrane region" description="Helical" evidence="6">
    <location>
        <begin position="150"/>
        <end position="176"/>
    </location>
</feature>
<dbReference type="Proteomes" id="UP000887458">
    <property type="component" value="Unassembled WGS sequence"/>
</dbReference>
<feature type="transmembrane region" description="Helical" evidence="6">
    <location>
        <begin position="197"/>
        <end position="214"/>
    </location>
</feature>
<dbReference type="EMBL" id="NJHN03000032">
    <property type="protein sequence ID" value="KAH9423262.1"/>
    <property type="molecule type" value="Genomic_DNA"/>
</dbReference>
<feature type="transmembrane region" description="Helical" evidence="6">
    <location>
        <begin position="487"/>
        <end position="505"/>
    </location>
</feature>
<evidence type="ECO:0000256" key="3">
    <source>
        <dbReference type="ARBA" id="ARBA00022989"/>
    </source>
</evidence>
<evidence type="ECO:0000256" key="4">
    <source>
        <dbReference type="ARBA" id="ARBA00023136"/>
    </source>
</evidence>
<proteinExistence type="predicted"/>
<accession>A0ABQ8JKX5</accession>
<feature type="transmembrane region" description="Helical" evidence="6">
    <location>
        <begin position="48"/>
        <end position="75"/>
    </location>
</feature>
<name>A0ABQ8JKX5_DERPT</name>